<accession>A0AAU7DPD8</accession>
<feature type="transmembrane region" description="Helical" evidence="1">
    <location>
        <begin position="240"/>
        <end position="257"/>
    </location>
</feature>
<feature type="transmembrane region" description="Helical" evidence="1">
    <location>
        <begin position="179"/>
        <end position="196"/>
    </location>
</feature>
<feature type="transmembrane region" description="Helical" evidence="1">
    <location>
        <begin position="20"/>
        <end position="42"/>
    </location>
</feature>
<keyword evidence="1" id="KW-1133">Transmembrane helix</keyword>
<proteinExistence type="predicted"/>
<name>A0AAU7DPD8_9BACT</name>
<organism evidence="2">
    <name type="scientific">Telmatobacter sp. DSM 110680</name>
    <dbReference type="NCBI Taxonomy" id="3036704"/>
    <lineage>
        <taxon>Bacteria</taxon>
        <taxon>Pseudomonadati</taxon>
        <taxon>Acidobacteriota</taxon>
        <taxon>Terriglobia</taxon>
        <taxon>Terriglobales</taxon>
        <taxon>Acidobacteriaceae</taxon>
        <taxon>Telmatobacter</taxon>
    </lineage>
</organism>
<feature type="transmembrane region" description="Helical" evidence="1">
    <location>
        <begin position="263"/>
        <end position="282"/>
    </location>
</feature>
<dbReference type="AlphaFoldDB" id="A0AAU7DPD8"/>
<dbReference type="RefSeq" id="WP_348264728.1">
    <property type="nucleotide sequence ID" value="NZ_CP121196.1"/>
</dbReference>
<gene>
    <name evidence="2" type="ORF">P8935_09355</name>
</gene>
<evidence type="ECO:0000256" key="1">
    <source>
        <dbReference type="SAM" id="Phobius"/>
    </source>
</evidence>
<keyword evidence="1" id="KW-0472">Membrane</keyword>
<feature type="transmembrane region" description="Helical" evidence="1">
    <location>
        <begin position="48"/>
        <end position="70"/>
    </location>
</feature>
<sequence>MSSFQQLTLNRHEYQMKAWYRAILLIFGAFAVSGAIAMGYLASRTSRISLPYFMIAIFLFFGIYLIALAMRSRVIIDGNRIEIRGAFTNHYAETTEIEGYRTINSRNGNYTQFYLSGGRRPITLSVYFDRDQAFDEWMRNIPNLDKRDRDRILEEISQQEELGATPQERLAALAQAKTYAIFALVIAIAAAVAANFGVPALYLPFSVALALVPFALAILLHRSPLLYTVFKRREDPRAELFYALIVSSLGLLIRAHGIHFVSLHSVGPVIAILTVAYIAAFYHSFFESTSPTRTFFALLLFGMLYSYGAVVVADAVGDTSTPTRYVVHVLGKHYTTGRSRSYYLTLEPWGPVEQPNSLGVSKSIYDKASPGDQVCLELSSGRLNSPWYTQVSCSNAPFDPAQ</sequence>
<feature type="transmembrane region" description="Helical" evidence="1">
    <location>
        <begin position="294"/>
        <end position="313"/>
    </location>
</feature>
<protein>
    <recommendedName>
        <fullName evidence="3">DUF3592 domain-containing protein</fullName>
    </recommendedName>
</protein>
<evidence type="ECO:0008006" key="3">
    <source>
        <dbReference type="Google" id="ProtNLM"/>
    </source>
</evidence>
<keyword evidence="1" id="KW-0812">Transmembrane</keyword>
<reference evidence="2" key="1">
    <citation type="submission" date="2023-03" db="EMBL/GenBank/DDBJ databases">
        <title>Edaphobacter sp.</title>
        <authorList>
            <person name="Huber K.J."/>
            <person name="Papendorf J."/>
            <person name="Pilke C."/>
            <person name="Bunk B."/>
            <person name="Sproeer C."/>
            <person name="Pester M."/>
        </authorList>
    </citation>
    <scope>NUCLEOTIDE SEQUENCE</scope>
    <source>
        <strain evidence="2">DSM 110680</strain>
    </source>
</reference>
<evidence type="ECO:0000313" key="2">
    <source>
        <dbReference type="EMBL" id="XBH19510.1"/>
    </source>
</evidence>
<feature type="transmembrane region" description="Helical" evidence="1">
    <location>
        <begin position="202"/>
        <end position="220"/>
    </location>
</feature>
<dbReference type="EMBL" id="CP121196">
    <property type="protein sequence ID" value="XBH19510.1"/>
    <property type="molecule type" value="Genomic_DNA"/>
</dbReference>